<feature type="binding site" evidence="8">
    <location>
        <position position="206"/>
    </location>
    <ligand>
        <name>substrate</name>
    </ligand>
</feature>
<dbReference type="OrthoDB" id="9774591at2"/>
<dbReference type="EC" id="2.1.2.10" evidence="2 7"/>
<evidence type="ECO:0000256" key="3">
    <source>
        <dbReference type="ARBA" id="ARBA00022576"/>
    </source>
</evidence>
<dbReference type="InterPro" id="IPR022903">
    <property type="entry name" value="GcvT_bac"/>
</dbReference>
<dbReference type="GO" id="GO:0004047">
    <property type="term" value="F:aminomethyltransferase activity"/>
    <property type="evidence" value="ECO:0007669"/>
    <property type="project" value="UniProtKB-UniRule"/>
</dbReference>
<dbReference type="InterPro" id="IPR028896">
    <property type="entry name" value="GcvT/YgfZ/DmdA"/>
</dbReference>
<dbReference type="Gene3D" id="3.30.1360.120">
    <property type="entry name" value="Probable tRNA modification gtpase trme, domain 1"/>
    <property type="match status" value="1"/>
</dbReference>
<dbReference type="PIRSF" id="PIRSF006487">
    <property type="entry name" value="GcvT"/>
    <property type="match status" value="1"/>
</dbReference>
<dbReference type="NCBIfam" id="NF001567">
    <property type="entry name" value="PRK00389.1"/>
    <property type="match status" value="1"/>
</dbReference>
<dbReference type="HAMAP" id="MF_00259">
    <property type="entry name" value="GcvT"/>
    <property type="match status" value="1"/>
</dbReference>
<evidence type="ECO:0000259" key="10">
    <source>
        <dbReference type="Pfam" id="PF08669"/>
    </source>
</evidence>
<dbReference type="Gene3D" id="3.30.70.1400">
    <property type="entry name" value="Aminomethyltransferase beta-barrel domains"/>
    <property type="match status" value="1"/>
</dbReference>
<dbReference type="InterPro" id="IPR027266">
    <property type="entry name" value="TrmE/GcvT-like"/>
</dbReference>
<comment type="similarity">
    <text evidence="1 7">Belongs to the GcvT family.</text>
</comment>
<dbReference type="RefSeq" id="WP_007470465.1">
    <property type="nucleotide sequence ID" value="NZ_KI391953.1"/>
</dbReference>
<dbReference type="eggNOG" id="COG0404">
    <property type="taxonomic scope" value="Bacteria"/>
</dbReference>
<keyword evidence="12" id="KW-1185">Reference proteome</keyword>
<dbReference type="Gene3D" id="2.40.30.110">
    <property type="entry name" value="Aminomethyltransferase beta-barrel domains"/>
    <property type="match status" value="1"/>
</dbReference>
<evidence type="ECO:0000256" key="5">
    <source>
        <dbReference type="ARBA" id="ARBA00031395"/>
    </source>
</evidence>
<dbReference type="SUPFAM" id="SSF103025">
    <property type="entry name" value="Folate-binding domain"/>
    <property type="match status" value="1"/>
</dbReference>
<dbReference type="PANTHER" id="PTHR43757">
    <property type="entry name" value="AMINOMETHYLTRANSFERASE"/>
    <property type="match status" value="1"/>
</dbReference>
<evidence type="ECO:0000256" key="7">
    <source>
        <dbReference type="HAMAP-Rule" id="MF_00259"/>
    </source>
</evidence>
<dbReference type="GO" id="GO:0019464">
    <property type="term" value="P:glycine decarboxylation via glycine cleavage system"/>
    <property type="evidence" value="ECO:0007669"/>
    <property type="project" value="UniProtKB-UniRule"/>
</dbReference>
<dbReference type="NCBIfam" id="TIGR00528">
    <property type="entry name" value="gcvT"/>
    <property type="match status" value="1"/>
</dbReference>
<feature type="domain" description="GCVT N-terminal" evidence="9">
    <location>
        <begin position="17"/>
        <end position="273"/>
    </location>
</feature>
<evidence type="ECO:0000256" key="8">
    <source>
        <dbReference type="PIRSR" id="PIRSR006487-1"/>
    </source>
</evidence>
<gene>
    <name evidence="7" type="primary">gcvT</name>
    <name evidence="11" type="ORF">HMPREF9336_02270</name>
</gene>
<keyword evidence="3 7" id="KW-0032">Aminotransferase</keyword>
<keyword evidence="4 7" id="KW-0808">Transferase</keyword>
<comment type="function">
    <text evidence="7">The glycine cleavage system catalyzes the degradation of glycine.</text>
</comment>
<accession>E5XRZ8</accession>
<organism evidence="11 12">
    <name type="scientific">Segniliparus rugosus (strain ATCC BAA-974 / DSM 45345 / CCUG 50838 / CIP 108380 / JCM 13579 / CDC 945)</name>
    <dbReference type="NCBI Taxonomy" id="679197"/>
    <lineage>
        <taxon>Bacteria</taxon>
        <taxon>Bacillati</taxon>
        <taxon>Actinomycetota</taxon>
        <taxon>Actinomycetes</taxon>
        <taxon>Mycobacteriales</taxon>
        <taxon>Segniliparaceae</taxon>
        <taxon>Segniliparus</taxon>
    </lineage>
</organism>
<name>E5XRZ8_SEGRC</name>
<dbReference type="Pfam" id="PF01571">
    <property type="entry name" value="GCV_T"/>
    <property type="match status" value="1"/>
</dbReference>
<dbReference type="PANTHER" id="PTHR43757:SF2">
    <property type="entry name" value="AMINOMETHYLTRANSFERASE, MITOCHONDRIAL"/>
    <property type="match status" value="1"/>
</dbReference>
<dbReference type="InterPro" id="IPR013977">
    <property type="entry name" value="GcvT_C"/>
</dbReference>
<dbReference type="HOGENOM" id="CLU_007884_10_2_11"/>
<dbReference type="GO" id="GO:0005829">
    <property type="term" value="C:cytosol"/>
    <property type="evidence" value="ECO:0007669"/>
    <property type="project" value="TreeGrafter"/>
</dbReference>
<evidence type="ECO:0000313" key="11">
    <source>
        <dbReference type="EMBL" id="EFV12783.1"/>
    </source>
</evidence>
<evidence type="ECO:0000256" key="6">
    <source>
        <dbReference type="ARBA" id="ARBA00047665"/>
    </source>
</evidence>
<evidence type="ECO:0000313" key="12">
    <source>
        <dbReference type="Proteomes" id="UP000004816"/>
    </source>
</evidence>
<dbReference type="InterPro" id="IPR006223">
    <property type="entry name" value="GcvT"/>
</dbReference>
<dbReference type="EMBL" id="ACZI02000002">
    <property type="protein sequence ID" value="EFV12783.1"/>
    <property type="molecule type" value="Genomic_DNA"/>
</dbReference>
<dbReference type="GO" id="GO:0005960">
    <property type="term" value="C:glycine cleavage complex"/>
    <property type="evidence" value="ECO:0007669"/>
    <property type="project" value="InterPro"/>
</dbReference>
<dbReference type="AlphaFoldDB" id="E5XRZ8"/>
<evidence type="ECO:0000256" key="4">
    <source>
        <dbReference type="ARBA" id="ARBA00022679"/>
    </source>
</evidence>
<dbReference type="InterPro" id="IPR029043">
    <property type="entry name" value="GcvT/YgfZ_C"/>
</dbReference>
<reference evidence="11 12" key="1">
    <citation type="journal article" date="2011" name="Stand. Genomic Sci.">
        <title>High quality draft genome sequence of Segniliparus rugosus CDC 945(T)= (ATCC BAA-974(T)).</title>
        <authorList>
            <person name="Earl A.M."/>
            <person name="Desjardins C.A."/>
            <person name="Fitzgerald M.G."/>
            <person name="Arachchi H.M."/>
            <person name="Zeng Q."/>
            <person name="Mehta T."/>
            <person name="Griggs A."/>
            <person name="Birren B.W."/>
            <person name="Toney N.C."/>
            <person name="Carr J."/>
            <person name="Posey J."/>
            <person name="Butler W.R."/>
        </authorList>
    </citation>
    <scope>NUCLEOTIDE SEQUENCE [LARGE SCALE GENOMIC DNA]</scope>
    <source>
        <strain evidence="12">ATCC BAA-974 / DSM 45345 / CCUG 50838 / CIP 108380 / JCM 13579 / CDC 945</strain>
    </source>
</reference>
<proteinExistence type="inferred from homology"/>
<dbReference type="GO" id="GO:0008483">
    <property type="term" value="F:transaminase activity"/>
    <property type="evidence" value="ECO:0007669"/>
    <property type="project" value="UniProtKB-KW"/>
</dbReference>
<evidence type="ECO:0000259" key="9">
    <source>
        <dbReference type="Pfam" id="PF01571"/>
    </source>
</evidence>
<evidence type="ECO:0000256" key="2">
    <source>
        <dbReference type="ARBA" id="ARBA00012616"/>
    </source>
</evidence>
<evidence type="ECO:0000256" key="1">
    <source>
        <dbReference type="ARBA" id="ARBA00008609"/>
    </source>
</evidence>
<protein>
    <recommendedName>
        <fullName evidence="2 7">Aminomethyltransferase</fullName>
        <ecNumber evidence="2 7">2.1.2.10</ecNumber>
    </recommendedName>
    <alternativeName>
        <fullName evidence="5 7">Glycine cleavage system T protein</fullName>
    </alternativeName>
</protein>
<comment type="subunit">
    <text evidence="7">The glycine cleavage system is composed of four proteins: P, T, L and H.</text>
</comment>
<dbReference type="Proteomes" id="UP000004816">
    <property type="component" value="Unassembled WGS sequence"/>
</dbReference>
<comment type="caution">
    <text evidence="11">The sequence shown here is derived from an EMBL/GenBank/DDBJ whole genome shotgun (WGS) entry which is preliminary data.</text>
</comment>
<dbReference type="STRING" id="679197.HMPREF9336_02270"/>
<dbReference type="InterPro" id="IPR006222">
    <property type="entry name" value="GCVT_N"/>
</dbReference>
<sequence>MGTDDQPELVLEGPIPQIHEALGAKFAPFGGWRMPLSYSGVVSEHTAVREKVGIFDVSHLGKALVAGPGAAEFVNRTLSNDLARIRPGKAQYTLCLAPDGGVIDDLIAYYVSDEEIFLVPNAANTASVVAALQAVAPPEIQVTDEHRDYAVFAVQGPLAKEAVERAGFAVPEEYMAYTEETWDGSAGKQAPVKVCRTGYTGEQGYEVIPPWSVASEVFTALLNEVQKLGGEPAGLGARDTLRTEMGYALHGHELALDISPVQAGVAWAIGWKKPEFFGREAVVAEKERGPARTLLGLKALESGVPRRGYTVRKGEASVGEVTSGTFSPTLKTGVALALVDSASGVEVGDEVSIDVRGRALRCEVVTPPFVESHVR</sequence>
<dbReference type="Pfam" id="PF08669">
    <property type="entry name" value="GCV_T_C"/>
    <property type="match status" value="1"/>
</dbReference>
<comment type="catalytic activity">
    <reaction evidence="6 7">
        <text>N(6)-[(R)-S(8)-aminomethyldihydrolipoyl]-L-lysyl-[protein] + (6S)-5,6,7,8-tetrahydrofolate = N(6)-[(R)-dihydrolipoyl]-L-lysyl-[protein] + (6R)-5,10-methylene-5,6,7,8-tetrahydrofolate + NH4(+)</text>
        <dbReference type="Rhea" id="RHEA:16945"/>
        <dbReference type="Rhea" id="RHEA-COMP:10475"/>
        <dbReference type="Rhea" id="RHEA-COMP:10492"/>
        <dbReference type="ChEBI" id="CHEBI:15636"/>
        <dbReference type="ChEBI" id="CHEBI:28938"/>
        <dbReference type="ChEBI" id="CHEBI:57453"/>
        <dbReference type="ChEBI" id="CHEBI:83100"/>
        <dbReference type="ChEBI" id="CHEBI:83143"/>
        <dbReference type="EC" id="2.1.2.10"/>
    </reaction>
</comment>
<dbReference type="FunFam" id="3.30.70.1400:FF:000001">
    <property type="entry name" value="Aminomethyltransferase"/>
    <property type="match status" value="1"/>
</dbReference>
<dbReference type="FunFam" id="2.40.30.110:FF:000003">
    <property type="entry name" value="Aminomethyltransferase"/>
    <property type="match status" value="1"/>
</dbReference>
<dbReference type="Gene3D" id="4.10.1250.10">
    <property type="entry name" value="Aminomethyltransferase fragment"/>
    <property type="match status" value="1"/>
</dbReference>
<feature type="domain" description="Aminomethyltransferase C-terminal" evidence="10">
    <location>
        <begin position="292"/>
        <end position="370"/>
    </location>
</feature>
<dbReference type="SUPFAM" id="SSF101790">
    <property type="entry name" value="Aminomethyltransferase beta-barrel domain"/>
    <property type="match status" value="1"/>
</dbReference>